<evidence type="ECO:0000256" key="1">
    <source>
        <dbReference type="SAM" id="Phobius"/>
    </source>
</evidence>
<dbReference type="Proteomes" id="UP000249218">
    <property type="component" value="Unassembled WGS sequence"/>
</dbReference>
<name>A0A2W1B624_HELAM</name>
<keyword evidence="1" id="KW-0472">Membrane</keyword>
<feature type="transmembrane region" description="Helical" evidence="1">
    <location>
        <begin position="92"/>
        <end position="114"/>
    </location>
</feature>
<dbReference type="EMBL" id="KZ150468">
    <property type="protein sequence ID" value="PZC70771.1"/>
    <property type="molecule type" value="Genomic_DNA"/>
</dbReference>
<accession>A0A2W1B624</accession>
<evidence type="ECO:0000313" key="2">
    <source>
        <dbReference type="EMBL" id="PZC70771.1"/>
    </source>
</evidence>
<keyword evidence="3" id="KW-1185">Reference proteome</keyword>
<keyword evidence="1" id="KW-0812">Transmembrane</keyword>
<protein>
    <submittedName>
        <fullName evidence="2">Uncharacterized protein</fullName>
    </submittedName>
</protein>
<proteinExistence type="predicted"/>
<keyword evidence="1" id="KW-1133">Transmembrane helix</keyword>
<gene>
    <name evidence="2" type="primary">HaOG214932</name>
    <name evidence="2" type="ORF">B5X24_HaOG214932</name>
</gene>
<evidence type="ECO:0000313" key="3">
    <source>
        <dbReference type="Proteomes" id="UP000249218"/>
    </source>
</evidence>
<organism evidence="2 3">
    <name type="scientific">Helicoverpa armigera</name>
    <name type="common">Cotton bollworm</name>
    <name type="synonym">Heliothis armigera</name>
    <dbReference type="NCBI Taxonomy" id="29058"/>
    <lineage>
        <taxon>Eukaryota</taxon>
        <taxon>Metazoa</taxon>
        <taxon>Ecdysozoa</taxon>
        <taxon>Arthropoda</taxon>
        <taxon>Hexapoda</taxon>
        <taxon>Insecta</taxon>
        <taxon>Pterygota</taxon>
        <taxon>Neoptera</taxon>
        <taxon>Endopterygota</taxon>
        <taxon>Lepidoptera</taxon>
        <taxon>Glossata</taxon>
        <taxon>Ditrysia</taxon>
        <taxon>Noctuoidea</taxon>
        <taxon>Noctuidae</taxon>
        <taxon>Heliothinae</taxon>
        <taxon>Helicoverpa</taxon>
    </lineage>
</organism>
<sequence>MAPKTRERVERFRCDDETQLHGEPFHAQTDDVFKYNWWEVFCFPYILCARLWDCCCSICAGANQCLVYWMMIQWLVCKITRLTTPDPIIFPYYFYVFCQVFLLTAFFILLWHWFGRTVVIPYFYAFYEAFVEDMPNKASAKNRTRMSFRKYCFRKGEIFDTPVDGSFLNLPSRSATVMTLLIEVLVNDILR</sequence>
<dbReference type="AlphaFoldDB" id="A0A2W1B624"/>
<reference evidence="2 3" key="1">
    <citation type="journal article" date="2017" name="BMC Biol.">
        <title>Genomic innovations, transcriptional plasticity and gene loss underlying the evolution and divergence of two highly polyphagous and invasive Helicoverpa pest species.</title>
        <authorList>
            <person name="Pearce S.L."/>
            <person name="Clarke D.F."/>
            <person name="East P.D."/>
            <person name="Elfekih S."/>
            <person name="Gordon K.H."/>
            <person name="Jermiin L.S."/>
            <person name="McGaughran A."/>
            <person name="Oakeshott J.G."/>
            <person name="Papanikolaou A."/>
            <person name="Perera O.P."/>
            <person name="Rane R.V."/>
            <person name="Richards S."/>
            <person name="Tay W.T."/>
            <person name="Walsh T.K."/>
            <person name="Anderson A."/>
            <person name="Anderson C.J."/>
            <person name="Asgari S."/>
            <person name="Board P.G."/>
            <person name="Bretschneider A."/>
            <person name="Campbell P.M."/>
            <person name="Chertemps T."/>
            <person name="Christeller J.T."/>
            <person name="Coppin C.W."/>
            <person name="Downes S.J."/>
            <person name="Duan G."/>
            <person name="Farnsworth C.A."/>
            <person name="Good R.T."/>
            <person name="Han L.B."/>
            <person name="Han Y.C."/>
            <person name="Hatje K."/>
            <person name="Horne I."/>
            <person name="Huang Y.P."/>
            <person name="Hughes D.S."/>
            <person name="Jacquin-Joly E."/>
            <person name="James W."/>
            <person name="Jhangiani S."/>
            <person name="Kollmar M."/>
            <person name="Kuwar S.S."/>
            <person name="Li S."/>
            <person name="Liu N.Y."/>
            <person name="Maibeche M.T."/>
            <person name="Miller J.R."/>
            <person name="Montagne N."/>
            <person name="Perry T."/>
            <person name="Qu J."/>
            <person name="Song S.V."/>
            <person name="Sutton G.G."/>
            <person name="Vogel H."/>
            <person name="Walenz B.P."/>
            <person name="Xu W."/>
            <person name="Zhang H.J."/>
            <person name="Zou Z."/>
            <person name="Batterham P."/>
            <person name="Edwards O.R."/>
            <person name="Feyereisen R."/>
            <person name="Gibbs R.A."/>
            <person name="Heckel D.G."/>
            <person name="McGrath A."/>
            <person name="Robin C."/>
            <person name="Scherer S.E."/>
            <person name="Worley K.C."/>
            <person name="Wu Y.D."/>
        </authorList>
    </citation>
    <scope>NUCLEOTIDE SEQUENCE [LARGE SCALE GENOMIC DNA]</scope>
    <source>
        <strain evidence="2">Harm_GR_Male_#8</strain>
        <tissue evidence="2">Whole organism</tissue>
    </source>
</reference>